<feature type="region of interest" description="Disordered" evidence="1">
    <location>
        <begin position="363"/>
        <end position="391"/>
    </location>
</feature>
<evidence type="ECO:0000313" key="3">
    <source>
        <dbReference type="Proteomes" id="UP000243084"/>
    </source>
</evidence>
<accession>A0A1I5TSB7</accession>
<protein>
    <recommendedName>
        <fullName evidence="4">Lipoprotein</fullName>
    </recommendedName>
</protein>
<dbReference type="RefSeq" id="WP_245768246.1">
    <property type="nucleotide sequence ID" value="NZ_FOXM01000006.1"/>
</dbReference>
<dbReference type="Proteomes" id="UP000243084">
    <property type="component" value="Unassembled WGS sequence"/>
</dbReference>
<name>A0A1I5TSB7_9GAMM</name>
<dbReference type="AlphaFoldDB" id="A0A1I5TSB7"/>
<dbReference type="EMBL" id="FOXM01000006">
    <property type="protein sequence ID" value="SFP85497.1"/>
    <property type="molecule type" value="Genomic_DNA"/>
</dbReference>
<keyword evidence="3" id="KW-1185">Reference proteome</keyword>
<organism evidence="2 3">
    <name type="scientific">Geopseudomonas sagittaria</name>
    <dbReference type="NCBI Taxonomy" id="1135990"/>
    <lineage>
        <taxon>Bacteria</taxon>
        <taxon>Pseudomonadati</taxon>
        <taxon>Pseudomonadota</taxon>
        <taxon>Gammaproteobacteria</taxon>
        <taxon>Pseudomonadales</taxon>
        <taxon>Pseudomonadaceae</taxon>
        <taxon>Geopseudomonas</taxon>
    </lineage>
</organism>
<proteinExistence type="predicted"/>
<evidence type="ECO:0000313" key="2">
    <source>
        <dbReference type="EMBL" id="SFP85497.1"/>
    </source>
</evidence>
<reference evidence="3" key="1">
    <citation type="submission" date="2016-10" db="EMBL/GenBank/DDBJ databases">
        <authorList>
            <person name="Varghese N."/>
            <person name="Submissions S."/>
        </authorList>
    </citation>
    <scope>NUCLEOTIDE SEQUENCE [LARGE SCALE GENOMIC DNA]</scope>
    <source>
        <strain evidence="3">JCM 18195</strain>
    </source>
</reference>
<gene>
    <name evidence="2" type="ORF">SAMN05216229_106252</name>
</gene>
<sequence length="391" mass="43321">MNRVKGPVAICSLVAVMPLSSLPLEPAKPLLRGLIVALLLALAGCATPTPPPEPPPPPVISESTWRRIDSDIFAASLGATEESKDYAQELMQRWRSLVYQRTDAEFIPWFSGYWTRKWLTMKVTWYQLSAEGEKDAVVNRLALYLQEQYQDRVLNPVARQISPDWIMAQTTQLYVRLLREQLNGIAPRYDVPLDQFDRHIQDIPAIALAPPPSHSASLYQVVNAEPFDSQPAYVALIDRINKTPRPAGTWSADAGISSVARVTSESLVTERNTSGVAAIGSLIGRAAGMVISLGATGFTAMLNQNQRPKMELQLRENLHAAFDEEWLDLMHNPETGVLAGVHHLSGQIEGSLADSVAQPIQYEPPSQTISLPDEQPLRDENSTDEAPYRLW</sequence>
<evidence type="ECO:0008006" key="4">
    <source>
        <dbReference type="Google" id="ProtNLM"/>
    </source>
</evidence>
<evidence type="ECO:0000256" key="1">
    <source>
        <dbReference type="SAM" id="MobiDB-lite"/>
    </source>
</evidence>